<feature type="compositionally biased region" description="Basic residues" evidence="1">
    <location>
        <begin position="50"/>
        <end position="61"/>
    </location>
</feature>
<proteinExistence type="predicted"/>
<feature type="region of interest" description="Disordered" evidence="1">
    <location>
        <begin position="117"/>
        <end position="142"/>
    </location>
</feature>
<feature type="region of interest" description="Disordered" evidence="1">
    <location>
        <begin position="1"/>
        <end position="84"/>
    </location>
</feature>
<evidence type="ECO:0000256" key="1">
    <source>
        <dbReference type="SAM" id="MobiDB-lite"/>
    </source>
</evidence>
<accession>A2ZX05</accession>
<reference evidence="2" key="1">
    <citation type="journal article" date="2005" name="PLoS Biol.">
        <title>The genomes of Oryza sativa: a history of duplications.</title>
        <authorList>
            <person name="Yu J."/>
            <person name="Wang J."/>
            <person name="Lin W."/>
            <person name="Li S."/>
            <person name="Li H."/>
            <person name="Zhou J."/>
            <person name="Ni P."/>
            <person name="Dong W."/>
            <person name="Hu S."/>
            <person name="Zeng C."/>
            <person name="Zhang J."/>
            <person name="Zhang Y."/>
            <person name="Li R."/>
            <person name="Xu Z."/>
            <person name="Li S."/>
            <person name="Li X."/>
            <person name="Zheng H."/>
            <person name="Cong L."/>
            <person name="Lin L."/>
            <person name="Yin J."/>
            <person name="Geng J."/>
            <person name="Li G."/>
            <person name="Shi J."/>
            <person name="Liu J."/>
            <person name="Lv H."/>
            <person name="Li J."/>
            <person name="Wang J."/>
            <person name="Deng Y."/>
            <person name="Ran L."/>
            <person name="Shi X."/>
            <person name="Wang X."/>
            <person name="Wu Q."/>
            <person name="Li C."/>
            <person name="Ren X."/>
            <person name="Wang J."/>
            <person name="Wang X."/>
            <person name="Li D."/>
            <person name="Liu D."/>
            <person name="Zhang X."/>
            <person name="Ji Z."/>
            <person name="Zhao W."/>
            <person name="Sun Y."/>
            <person name="Zhang Z."/>
            <person name="Bao J."/>
            <person name="Han Y."/>
            <person name="Dong L."/>
            <person name="Ji J."/>
            <person name="Chen P."/>
            <person name="Wu S."/>
            <person name="Liu J."/>
            <person name="Xiao Y."/>
            <person name="Bu D."/>
            <person name="Tan J."/>
            <person name="Yang L."/>
            <person name="Ye C."/>
            <person name="Zhang J."/>
            <person name="Xu J."/>
            <person name="Zhou Y."/>
            <person name="Yu Y."/>
            <person name="Zhang B."/>
            <person name="Zhuang S."/>
            <person name="Wei H."/>
            <person name="Liu B."/>
            <person name="Lei M."/>
            <person name="Yu H."/>
            <person name="Li Y."/>
            <person name="Xu H."/>
            <person name="Wei S."/>
            <person name="He X."/>
            <person name="Fang L."/>
            <person name="Zhang Z."/>
            <person name="Zhang Y."/>
            <person name="Huang X."/>
            <person name="Su Z."/>
            <person name="Tong W."/>
            <person name="Li J."/>
            <person name="Tong Z."/>
            <person name="Li S."/>
            <person name="Ye J."/>
            <person name="Wang L."/>
            <person name="Fang L."/>
            <person name="Lei T."/>
            <person name="Chen C."/>
            <person name="Chen H."/>
            <person name="Xu Z."/>
            <person name="Li H."/>
            <person name="Huang H."/>
            <person name="Zhang F."/>
            <person name="Xu H."/>
            <person name="Li N."/>
            <person name="Zhao C."/>
            <person name="Li S."/>
            <person name="Dong L."/>
            <person name="Huang Y."/>
            <person name="Li L."/>
            <person name="Xi Y."/>
            <person name="Qi Q."/>
            <person name="Li W."/>
            <person name="Zhang B."/>
            <person name="Hu W."/>
            <person name="Zhang Y."/>
            <person name="Tian X."/>
            <person name="Jiao Y."/>
            <person name="Liang X."/>
            <person name="Jin J."/>
            <person name="Gao L."/>
            <person name="Zheng W."/>
            <person name="Hao B."/>
            <person name="Liu S."/>
            <person name="Wang W."/>
            <person name="Yuan L."/>
            <person name="Cao M."/>
            <person name="McDermott J."/>
            <person name="Samudrala R."/>
            <person name="Wang J."/>
            <person name="Wong G.K."/>
            <person name="Yang H."/>
        </authorList>
    </citation>
    <scope>NUCLEOTIDE SEQUENCE [LARGE SCALE GENOMIC DNA]</scope>
</reference>
<organism evidence="2">
    <name type="scientific">Oryza sativa subsp. japonica</name>
    <name type="common">Rice</name>
    <dbReference type="NCBI Taxonomy" id="39947"/>
    <lineage>
        <taxon>Eukaryota</taxon>
        <taxon>Viridiplantae</taxon>
        <taxon>Streptophyta</taxon>
        <taxon>Embryophyta</taxon>
        <taxon>Tracheophyta</taxon>
        <taxon>Spermatophyta</taxon>
        <taxon>Magnoliopsida</taxon>
        <taxon>Liliopsida</taxon>
        <taxon>Poales</taxon>
        <taxon>Poaceae</taxon>
        <taxon>BOP clade</taxon>
        <taxon>Oryzoideae</taxon>
        <taxon>Oryzeae</taxon>
        <taxon>Oryzinae</taxon>
        <taxon>Oryza</taxon>
        <taxon>Oryza sativa</taxon>
    </lineage>
</organism>
<dbReference type="EMBL" id="CM000138">
    <property type="protein sequence ID" value="EAZ13252.1"/>
    <property type="molecule type" value="Genomic_DNA"/>
</dbReference>
<reference evidence="2" key="2">
    <citation type="submission" date="2008-12" db="EMBL/GenBank/DDBJ databases">
        <title>Improved gene annotation of the rice (Oryza sativa) genomes.</title>
        <authorList>
            <person name="Wang J."/>
            <person name="Li R."/>
            <person name="Fan W."/>
            <person name="Huang Q."/>
            <person name="Zhang J."/>
            <person name="Zhou Y."/>
            <person name="Hu Y."/>
            <person name="Zi S."/>
            <person name="Li J."/>
            <person name="Ni P."/>
            <person name="Zheng H."/>
            <person name="Zhang Y."/>
            <person name="Zhao M."/>
            <person name="Hao Q."/>
            <person name="McDermott J."/>
            <person name="Samudrala R."/>
            <person name="Kristiansen K."/>
            <person name="Wong G.K.-S."/>
        </authorList>
    </citation>
    <scope>NUCLEOTIDE SEQUENCE</scope>
</reference>
<dbReference type="AlphaFoldDB" id="A2ZX05"/>
<protein>
    <submittedName>
        <fullName evidence="2">Uncharacterized protein</fullName>
    </submittedName>
</protein>
<dbReference type="Proteomes" id="UP000007752">
    <property type="component" value="Chromosome 1"/>
</dbReference>
<gene>
    <name evidence="2" type="ORF">OsJ_03176</name>
</gene>
<evidence type="ECO:0000313" key="2">
    <source>
        <dbReference type="EMBL" id="EAZ13252.1"/>
    </source>
</evidence>
<name>A2ZX05_ORYSJ</name>
<sequence>MRPEHEGRSSARTARSGAVEFGSGPPLAGSGLDAQVGGEGGSRGGDRGARAARRRRRRRRPQREGRTEEEAVAAVARGPHGGDCGARTSRQRWLRLADVRQLAASLACVHEEVVGGGDVSSPRRLKKPISWSSSPPMARSCSGRGELQERVDAAACAEDDGAMATCGSRPRAYLSRGVVNWANWWLMR</sequence>